<reference evidence="11 12" key="1">
    <citation type="submission" date="2019-06" db="EMBL/GenBank/DDBJ databases">
        <title>Aeromicrobium sp. nov., isolated from a maize field.</title>
        <authorList>
            <person name="Lin S.-Y."/>
            <person name="Tsai C.-F."/>
            <person name="Young C.-C."/>
        </authorList>
    </citation>
    <scope>NUCLEOTIDE SEQUENCE [LARGE SCALE GENOMIC DNA]</scope>
    <source>
        <strain evidence="11 12">CC-CFT486</strain>
    </source>
</reference>
<sequence>MDEQPLVERIVRFAFLIRLAALLLVVFVPSEISRSPVGLTAVGFITLTSAFGLYVTSSFTSSVSAHPILLVLDVLVASVIGAVVGPDSPLMLYTLSTAVLIGILLRPRTGVMVLAILLSSFALVGIAQSDPAPIATQVLLPVCCVTVCALGTITRVLHTTAMREAAEVRRLSEDAARERERARLARDMHDSVAKSLHGIGLAAAALPTWAETAPELLPERARELQQAAEVASQDAREILVDLRTTTDDRTLAQQLRAMTDDLAQGGVKAELTVEGIGDCDHAIKRELVSIAGEAVENVRRHSGARTVELSCVGTDGEIVVRITDDGRGFEPGHTPDGHYGLVGMRERAEAVGGRLEVTSAPGRGTTVEVHAPRQSASLPGGTR</sequence>
<protein>
    <recommendedName>
        <fullName evidence="2">histidine kinase</fullName>
        <ecNumber evidence="2">2.7.13.3</ecNumber>
    </recommendedName>
</protein>
<dbReference type="PANTHER" id="PTHR24421:SF10">
    <property type="entry name" value="NITRATE_NITRITE SENSOR PROTEIN NARQ"/>
    <property type="match status" value="1"/>
</dbReference>
<dbReference type="PANTHER" id="PTHR24421">
    <property type="entry name" value="NITRATE/NITRITE SENSOR PROTEIN NARX-RELATED"/>
    <property type="match status" value="1"/>
</dbReference>
<evidence type="ECO:0000313" key="11">
    <source>
        <dbReference type="EMBL" id="TXL62001.1"/>
    </source>
</evidence>
<feature type="transmembrane region" description="Helical" evidence="9">
    <location>
        <begin position="12"/>
        <end position="30"/>
    </location>
</feature>
<keyword evidence="5" id="KW-0547">Nucleotide-binding</keyword>
<dbReference type="SMART" id="SM00387">
    <property type="entry name" value="HATPase_c"/>
    <property type="match status" value="1"/>
</dbReference>
<dbReference type="Gene3D" id="3.30.565.10">
    <property type="entry name" value="Histidine kinase-like ATPase, C-terminal domain"/>
    <property type="match status" value="1"/>
</dbReference>
<keyword evidence="9" id="KW-0812">Transmembrane</keyword>
<evidence type="ECO:0000256" key="4">
    <source>
        <dbReference type="ARBA" id="ARBA00022679"/>
    </source>
</evidence>
<name>A0A5C8NME9_9ACTN</name>
<feature type="transmembrane region" description="Helical" evidence="9">
    <location>
        <begin position="111"/>
        <end position="128"/>
    </location>
</feature>
<evidence type="ECO:0000256" key="3">
    <source>
        <dbReference type="ARBA" id="ARBA00022553"/>
    </source>
</evidence>
<dbReference type="PROSITE" id="PS50109">
    <property type="entry name" value="HIS_KIN"/>
    <property type="match status" value="1"/>
</dbReference>
<accession>A0A5C8NME9</accession>
<feature type="domain" description="Histidine kinase" evidence="10">
    <location>
        <begin position="286"/>
        <end position="375"/>
    </location>
</feature>
<keyword evidence="9" id="KW-0472">Membrane</keyword>
<evidence type="ECO:0000256" key="5">
    <source>
        <dbReference type="ARBA" id="ARBA00022741"/>
    </source>
</evidence>
<dbReference type="GO" id="GO:0005524">
    <property type="term" value="F:ATP binding"/>
    <property type="evidence" value="ECO:0007669"/>
    <property type="project" value="UniProtKB-KW"/>
</dbReference>
<comment type="caution">
    <text evidence="11">The sequence shown here is derived from an EMBL/GenBank/DDBJ whole genome shotgun (WGS) entry which is preliminary data.</text>
</comment>
<feature type="transmembrane region" description="Helical" evidence="9">
    <location>
        <begin position="36"/>
        <end position="55"/>
    </location>
</feature>
<dbReference type="Proteomes" id="UP000321571">
    <property type="component" value="Unassembled WGS sequence"/>
</dbReference>
<evidence type="ECO:0000313" key="12">
    <source>
        <dbReference type="Proteomes" id="UP000321571"/>
    </source>
</evidence>
<dbReference type="Pfam" id="PF02518">
    <property type="entry name" value="HATPase_c"/>
    <property type="match status" value="1"/>
</dbReference>
<dbReference type="GO" id="GO:0016020">
    <property type="term" value="C:membrane"/>
    <property type="evidence" value="ECO:0007669"/>
    <property type="project" value="InterPro"/>
</dbReference>
<dbReference type="CDD" id="cd16917">
    <property type="entry name" value="HATPase_UhpB-NarQ-NarX-like"/>
    <property type="match status" value="1"/>
</dbReference>
<organism evidence="11 12">
    <name type="scientific">Aeromicrobium terrae</name>
    <dbReference type="NCBI Taxonomy" id="2498846"/>
    <lineage>
        <taxon>Bacteria</taxon>
        <taxon>Bacillati</taxon>
        <taxon>Actinomycetota</taxon>
        <taxon>Actinomycetes</taxon>
        <taxon>Propionibacteriales</taxon>
        <taxon>Nocardioidaceae</taxon>
        <taxon>Aeromicrobium</taxon>
    </lineage>
</organism>
<keyword evidence="3" id="KW-0597">Phosphoprotein</keyword>
<dbReference type="InterPro" id="IPR050482">
    <property type="entry name" value="Sensor_HK_TwoCompSys"/>
</dbReference>
<proteinExistence type="predicted"/>
<dbReference type="InterPro" id="IPR003594">
    <property type="entry name" value="HATPase_dom"/>
</dbReference>
<feature type="transmembrane region" description="Helical" evidence="9">
    <location>
        <begin position="90"/>
        <end position="106"/>
    </location>
</feature>
<evidence type="ECO:0000259" key="10">
    <source>
        <dbReference type="PROSITE" id="PS50109"/>
    </source>
</evidence>
<dbReference type="GO" id="GO:0046983">
    <property type="term" value="F:protein dimerization activity"/>
    <property type="evidence" value="ECO:0007669"/>
    <property type="project" value="InterPro"/>
</dbReference>
<comment type="catalytic activity">
    <reaction evidence="1">
        <text>ATP + protein L-histidine = ADP + protein N-phospho-L-histidine.</text>
        <dbReference type="EC" id="2.7.13.3"/>
    </reaction>
</comment>
<dbReference type="AlphaFoldDB" id="A0A5C8NME9"/>
<dbReference type="EMBL" id="VDUX01000002">
    <property type="protein sequence ID" value="TXL62001.1"/>
    <property type="molecule type" value="Genomic_DNA"/>
</dbReference>
<feature type="transmembrane region" description="Helical" evidence="9">
    <location>
        <begin position="134"/>
        <end position="153"/>
    </location>
</feature>
<evidence type="ECO:0000256" key="6">
    <source>
        <dbReference type="ARBA" id="ARBA00022777"/>
    </source>
</evidence>
<dbReference type="RefSeq" id="WP_147684257.1">
    <property type="nucleotide sequence ID" value="NZ_VDUX01000002.1"/>
</dbReference>
<gene>
    <name evidence="11" type="ORF">FHP06_04620</name>
</gene>
<dbReference type="SUPFAM" id="SSF55874">
    <property type="entry name" value="ATPase domain of HSP90 chaperone/DNA topoisomerase II/histidine kinase"/>
    <property type="match status" value="1"/>
</dbReference>
<evidence type="ECO:0000256" key="2">
    <source>
        <dbReference type="ARBA" id="ARBA00012438"/>
    </source>
</evidence>
<dbReference type="InterPro" id="IPR036890">
    <property type="entry name" value="HATPase_C_sf"/>
</dbReference>
<evidence type="ECO:0000256" key="1">
    <source>
        <dbReference type="ARBA" id="ARBA00000085"/>
    </source>
</evidence>
<dbReference type="Pfam" id="PF07730">
    <property type="entry name" value="HisKA_3"/>
    <property type="match status" value="1"/>
</dbReference>
<dbReference type="GO" id="GO:0000155">
    <property type="term" value="F:phosphorelay sensor kinase activity"/>
    <property type="evidence" value="ECO:0007669"/>
    <property type="project" value="InterPro"/>
</dbReference>
<evidence type="ECO:0000256" key="9">
    <source>
        <dbReference type="SAM" id="Phobius"/>
    </source>
</evidence>
<dbReference type="InterPro" id="IPR011712">
    <property type="entry name" value="Sig_transdc_His_kin_sub3_dim/P"/>
</dbReference>
<dbReference type="InterPro" id="IPR005467">
    <property type="entry name" value="His_kinase_dom"/>
</dbReference>
<keyword evidence="7" id="KW-0067">ATP-binding</keyword>
<dbReference type="Gene3D" id="1.20.5.1930">
    <property type="match status" value="1"/>
</dbReference>
<keyword evidence="12" id="KW-1185">Reference proteome</keyword>
<keyword evidence="8" id="KW-0902">Two-component regulatory system</keyword>
<dbReference type="EC" id="2.7.13.3" evidence="2"/>
<evidence type="ECO:0000256" key="8">
    <source>
        <dbReference type="ARBA" id="ARBA00023012"/>
    </source>
</evidence>
<keyword evidence="4" id="KW-0808">Transferase</keyword>
<keyword evidence="9" id="KW-1133">Transmembrane helix</keyword>
<evidence type="ECO:0000256" key="7">
    <source>
        <dbReference type="ARBA" id="ARBA00022840"/>
    </source>
</evidence>
<feature type="transmembrane region" description="Helical" evidence="9">
    <location>
        <begin position="67"/>
        <end position="84"/>
    </location>
</feature>
<keyword evidence="6" id="KW-0418">Kinase</keyword>
<dbReference type="OrthoDB" id="144293at2"/>